<dbReference type="AlphaFoldDB" id="A0A9Q3BM41"/>
<feature type="compositionally biased region" description="Polar residues" evidence="1">
    <location>
        <begin position="36"/>
        <end position="57"/>
    </location>
</feature>
<protein>
    <submittedName>
        <fullName evidence="2">Uncharacterized protein</fullName>
    </submittedName>
</protein>
<organism evidence="2 3">
    <name type="scientific">Austropuccinia psidii MF-1</name>
    <dbReference type="NCBI Taxonomy" id="1389203"/>
    <lineage>
        <taxon>Eukaryota</taxon>
        <taxon>Fungi</taxon>
        <taxon>Dikarya</taxon>
        <taxon>Basidiomycota</taxon>
        <taxon>Pucciniomycotina</taxon>
        <taxon>Pucciniomycetes</taxon>
        <taxon>Pucciniales</taxon>
        <taxon>Sphaerophragmiaceae</taxon>
        <taxon>Austropuccinia</taxon>
    </lineage>
</organism>
<keyword evidence="3" id="KW-1185">Reference proteome</keyword>
<gene>
    <name evidence="2" type="ORF">O181_007076</name>
</gene>
<evidence type="ECO:0000256" key="1">
    <source>
        <dbReference type="SAM" id="MobiDB-lite"/>
    </source>
</evidence>
<evidence type="ECO:0000313" key="3">
    <source>
        <dbReference type="Proteomes" id="UP000765509"/>
    </source>
</evidence>
<proteinExistence type="predicted"/>
<sequence length="160" mass="18126">MSFKGKVKQLNAWLKTQSIFRGPEEEVGPRKGKQPCESSLSLNKQEYASKSAKQAQESPKEQSEVKSKGKGKGKIQVEQALPIELQNSKERKDSLEQCVQYGKSSDGIQNQGGVRNEPILYKKRDPVKLVAILKLVIDKFWQSLTILSISNRSWLGRFYK</sequence>
<accession>A0A9Q3BM41</accession>
<comment type="caution">
    <text evidence="2">The sequence shown here is derived from an EMBL/GenBank/DDBJ whole genome shotgun (WGS) entry which is preliminary data.</text>
</comment>
<feature type="compositionally biased region" description="Basic and acidic residues" evidence="1">
    <location>
        <begin position="58"/>
        <end position="67"/>
    </location>
</feature>
<dbReference type="Proteomes" id="UP000765509">
    <property type="component" value="Unassembled WGS sequence"/>
</dbReference>
<reference evidence="2" key="1">
    <citation type="submission" date="2021-03" db="EMBL/GenBank/DDBJ databases">
        <title>Draft genome sequence of rust myrtle Austropuccinia psidii MF-1, a brazilian biotype.</title>
        <authorList>
            <person name="Quecine M.C."/>
            <person name="Pachon D.M.R."/>
            <person name="Bonatelli M.L."/>
            <person name="Correr F.H."/>
            <person name="Franceschini L.M."/>
            <person name="Leite T.F."/>
            <person name="Margarido G.R.A."/>
            <person name="Almeida C.A."/>
            <person name="Ferrarezi J.A."/>
            <person name="Labate C.A."/>
        </authorList>
    </citation>
    <scope>NUCLEOTIDE SEQUENCE</scope>
    <source>
        <strain evidence="2">MF-1</strain>
    </source>
</reference>
<dbReference type="EMBL" id="AVOT02001561">
    <property type="protein sequence ID" value="MBW0467361.1"/>
    <property type="molecule type" value="Genomic_DNA"/>
</dbReference>
<name>A0A9Q3BM41_9BASI</name>
<feature type="region of interest" description="Disordered" evidence="1">
    <location>
        <begin position="18"/>
        <end position="80"/>
    </location>
</feature>
<evidence type="ECO:0000313" key="2">
    <source>
        <dbReference type="EMBL" id="MBW0467361.1"/>
    </source>
</evidence>